<name>A0A9W7G870_9STRA</name>
<gene>
    <name evidence="2" type="ORF">TrCOL_g9456</name>
</gene>
<feature type="region of interest" description="Disordered" evidence="1">
    <location>
        <begin position="93"/>
        <end position="116"/>
    </location>
</feature>
<feature type="compositionally biased region" description="Basic residues" evidence="1">
    <location>
        <begin position="669"/>
        <end position="683"/>
    </location>
</feature>
<evidence type="ECO:0000313" key="3">
    <source>
        <dbReference type="Proteomes" id="UP001165065"/>
    </source>
</evidence>
<dbReference type="OrthoDB" id="47180at2759"/>
<feature type="compositionally biased region" description="Polar residues" evidence="1">
    <location>
        <begin position="688"/>
        <end position="699"/>
    </location>
</feature>
<organism evidence="2 3">
    <name type="scientific">Triparma columacea</name>
    <dbReference type="NCBI Taxonomy" id="722753"/>
    <lineage>
        <taxon>Eukaryota</taxon>
        <taxon>Sar</taxon>
        <taxon>Stramenopiles</taxon>
        <taxon>Ochrophyta</taxon>
        <taxon>Bolidophyceae</taxon>
        <taxon>Parmales</taxon>
        <taxon>Triparmaceae</taxon>
        <taxon>Triparma</taxon>
    </lineage>
</organism>
<dbReference type="EMBL" id="BRYA01000057">
    <property type="protein sequence ID" value="GMI35617.1"/>
    <property type="molecule type" value="Genomic_DNA"/>
</dbReference>
<comment type="caution">
    <text evidence="2">The sequence shown here is derived from an EMBL/GenBank/DDBJ whole genome shotgun (WGS) entry which is preliminary data.</text>
</comment>
<accession>A0A9W7G870</accession>
<evidence type="ECO:0000256" key="1">
    <source>
        <dbReference type="SAM" id="MobiDB-lite"/>
    </source>
</evidence>
<evidence type="ECO:0000313" key="2">
    <source>
        <dbReference type="EMBL" id="GMI35617.1"/>
    </source>
</evidence>
<feature type="compositionally biased region" description="Polar residues" evidence="1">
    <location>
        <begin position="1"/>
        <end position="12"/>
    </location>
</feature>
<keyword evidence="3" id="KW-1185">Reference proteome</keyword>
<reference evidence="3" key="1">
    <citation type="journal article" date="2023" name="Commun. Biol.">
        <title>Genome analysis of Parmales, the sister group of diatoms, reveals the evolutionary specialization of diatoms from phago-mixotrophs to photoautotrophs.</title>
        <authorList>
            <person name="Ban H."/>
            <person name="Sato S."/>
            <person name="Yoshikawa S."/>
            <person name="Yamada K."/>
            <person name="Nakamura Y."/>
            <person name="Ichinomiya M."/>
            <person name="Sato N."/>
            <person name="Blanc-Mathieu R."/>
            <person name="Endo H."/>
            <person name="Kuwata A."/>
            <person name="Ogata H."/>
        </authorList>
    </citation>
    <scope>NUCLEOTIDE SEQUENCE [LARGE SCALE GENOMIC DNA]</scope>
</reference>
<feature type="compositionally biased region" description="Basic residues" evidence="1">
    <location>
        <begin position="752"/>
        <end position="765"/>
    </location>
</feature>
<feature type="compositionally biased region" description="Polar residues" evidence="1">
    <location>
        <begin position="20"/>
        <end position="44"/>
    </location>
</feature>
<feature type="region of interest" description="Disordered" evidence="1">
    <location>
        <begin position="640"/>
        <end position="765"/>
    </location>
</feature>
<feature type="region of interest" description="Disordered" evidence="1">
    <location>
        <begin position="1"/>
        <end position="44"/>
    </location>
</feature>
<dbReference type="Proteomes" id="UP001165065">
    <property type="component" value="Unassembled WGS sequence"/>
</dbReference>
<protein>
    <submittedName>
        <fullName evidence="2">Uncharacterized protein</fullName>
    </submittedName>
</protein>
<sequence length="765" mass="83139">MQSISSPQTVVRHNTREHAQLNNTFLSTTSFGSQSPGGVNGSSYSNNFDSFLEGVMTEEERRTRTRHLPDVDGFTALTKSECKSDLKLARSWGPVEPGDVSQDEGMTGYNSQPNEQCPPETAGVFVPPVGVNFIDDDSPSAHTLNVPQLVESLTSFNPPRPPESSGQNKKRRLQRWEKQPNTISDDLESYRRTVTKTREELNLAISERERVEEVASAFRTHFLNQLRSQEAESVALTRETQEVVKLCLKEAEGTKGRGRREITSLKDCMELIKDVGKKIHASNPAFFNSKPQSEQLCGGIGGVPIGNVGGETIMGLKEIPTTLANSWLLPGDKVSTPYGEGHIEAILPTSTIKPASADAGTEKLLPPRVSVNLEYGKAYMAPAEITPLINPLTLTDGSLMSRWNAMLTTSFLTSSIADAEAMSFEVAGAGIGYDAPPGDAALVVKDRAGSQNQAAEVEAGDGGNAPMDVVKEESAVKEEGESNPSRGGPKGQARLIRFGDSMIPTPGGRGASLSGIKSANLGKAMTAAVMDRQIKDRGFLCNDETMAVPDGYREWEEERTEIYRMKGEMLQLKKIIKRQELAKSLTEKALAAAEGFRERQQEEMKEIKTDLDELRGKCSAELRDLGISEEKAKVVLKAKLMDNSPEEPAPEKPKKKSKPASNQFGANRASKRKRGNGRGRGKKSNSSPALNHNPASTVAFSGMDQHQGGQLSLPPPVSEEAVFEEEVRAPARRGPKRGRGEEEEVADDAPKAKKKGGRGRIRTMS</sequence>
<dbReference type="AlphaFoldDB" id="A0A9W7G870"/>
<proteinExistence type="predicted"/>
<feature type="region of interest" description="Disordered" evidence="1">
    <location>
        <begin position="473"/>
        <end position="492"/>
    </location>
</feature>
<feature type="region of interest" description="Disordered" evidence="1">
    <location>
        <begin position="152"/>
        <end position="184"/>
    </location>
</feature>